<proteinExistence type="predicted"/>
<name>A0ABP3C3V4_9MICO</name>
<dbReference type="EMBL" id="BAAAAF010000001">
    <property type="protein sequence ID" value="GAA0034311.1"/>
    <property type="molecule type" value="Genomic_DNA"/>
</dbReference>
<gene>
    <name evidence="2" type="ORF">NCCP602_02720</name>
</gene>
<evidence type="ECO:0000256" key="1">
    <source>
        <dbReference type="SAM" id="MobiDB-lite"/>
    </source>
</evidence>
<comment type="caution">
    <text evidence="2">The sequence shown here is derived from an EMBL/GenBank/DDBJ whole genome shotgun (WGS) entry which is preliminary data.</text>
</comment>
<keyword evidence="3" id="KW-1185">Reference proteome</keyword>
<evidence type="ECO:0000313" key="3">
    <source>
        <dbReference type="Proteomes" id="UP001498238"/>
    </source>
</evidence>
<dbReference type="RefSeq" id="WP_339391294.1">
    <property type="nucleotide sequence ID" value="NZ_BAAAAF010000001.1"/>
</dbReference>
<dbReference type="Proteomes" id="UP001498238">
    <property type="component" value="Unassembled WGS sequence"/>
</dbReference>
<feature type="compositionally biased region" description="Basic residues" evidence="1">
    <location>
        <begin position="277"/>
        <end position="286"/>
    </location>
</feature>
<protein>
    <submittedName>
        <fullName evidence="2">Uncharacterized protein</fullName>
    </submittedName>
</protein>
<feature type="compositionally biased region" description="Basic and acidic residues" evidence="1">
    <location>
        <begin position="225"/>
        <end position="266"/>
    </location>
</feature>
<reference evidence="2 3" key="1">
    <citation type="submission" date="2024-01" db="EMBL/GenBank/DDBJ databases">
        <title>Characterization of antibiotic resistant novel bacterial strains and their environmental applications.</title>
        <authorList>
            <person name="Manzoor S."/>
            <person name="Abbas S."/>
            <person name="Arshad M."/>
            <person name="Ahmed I."/>
        </authorList>
    </citation>
    <scope>NUCLEOTIDE SEQUENCE [LARGE SCALE GENOMIC DNA]</scope>
    <source>
        <strain evidence="2 3">NCCP-602</strain>
    </source>
</reference>
<feature type="region of interest" description="Disordered" evidence="1">
    <location>
        <begin position="204"/>
        <end position="333"/>
    </location>
</feature>
<organism evidence="2 3">
    <name type="scientific">Brevibacterium metallidurans</name>
    <dbReference type="NCBI Taxonomy" id="1482676"/>
    <lineage>
        <taxon>Bacteria</taxon>
        <taxon>Bacillati</taxon>
        <taxon>Actinomycetota</taxon>
        <taxon>Actinomycetes</taxon>
        <taxon>Micrococcales</taxon>
        <taxon>Brevibacteriaceae</taxon>
        <taxon>Brevibacterium</taxon>
    </lineage>
</organism>
<sequence>MSTHNHFDDDNDNTNDERGAAAQGPDGANVQGKADGPDGTGHAADADGDIEAEVEVDEFVDVDDRPIDHEVTSEDAPNLARLLRQAGRSLRREFLSAVADEDIDPRDVADLRRRGRRYRHDEDVADGGVWAESDHRDDADGVDPDELRDRVRALRDRVSAKVEDILTADEVAAMSESLTKIIDALGGDDDDIRAMREKMRRFARGRGFGPGWGSDGRRGHGHHRGPGEGHHRDFARDDSGSAGPRDHRGPHDHSDRRRSDGPRGYDDFDDDFDPRMLFRRGARRGGPRGGGRGFGPGDGPGSRGGRGPRSGDRGFGPWGGFGPGGPREGFDADCDPRMLFAQWLRGASGRRREDAYERGFAAGFAQGQRSAQQTDSRD</sequence>
<accession>A0ABP3C3V4</accession>
<evidence type="ECO:0000313" key="2">
    <source>
        <dbReference type="EMBL" id="GAA0034311.1"/>
    </source>
</evidence>
<feature type="compositionally biased region" description="Gly residues" evidence="1">
    <location>
        <begin position="287"/>
        <end position="327"/>
    </location>
</feature>
<feature type="region of interest" description="Disordered" evidence="1">
    <location>
        <begin position="1"/>
        <end position="52"/>
    </location>
</feature>